<sequence length="209" mass="22389">MSWPRLRGCSRRARQAWRDDRAAQIVEFAVALPLLILFVVGIFDFSGAFTLKQKLTNLARDAGRAAAADPANDLSLPSTPVPASVSDAYQMIDNYLVANKINDCGLLTTAPVQTPAATWTYFSNVNGCPGTGLIITINRAYFYPQNGGAQIPSVNCVPQPGGSQAKVIATCVSIQYAYQWRFGRVASLLGSTVGLPNSISAISVTMNEN</sequence>
<evidence type="ECO:0000259" key="2">
    <source>
        <dbReference type="Pfam" id="PF07811"/>
    </source>
</evidence>
<name>A0A2U3LDG9_9BACT</name>
<keyword evidence="1" id="KW-0472">Membrane</keyword>
<accession>A0A2U3LDG9</accession>
<evidence type="ECO:0000313" key="3">
    <source>
        <dbReference type="EMBL" id="SPF49974.1"/>
    </source>
</evidence>
<dbReference type="Proteomes" id="UP000238701">
    <property type="component" value="Unassembled WGS sequence"/>
</dbReference>
<gene>
    <name evidence="3" type="ORF">SBA1_970011</name>
</gene>
<organism evidence="3 4">
    <name type="scientific">Candidatus Sulfotelmatobacter kueseliae</name>
    <dbReference type="NCBI Taxonomy" id="2042962"/>
    <lineage>
        <taxon>Bacteria</taxon>
        <taxon>Pseudomonadati</taxon>
        <taxon>Acidobacteriota</taxon>
        <taxon>Terriglobia</taxon>
        <taxon>Terriglobales</taxon>
        <taxon>Candidatus Korobacteraceae</taxon>
        <taxon>Candidatus Sulfotelmatobacter</taxon>
    </lineage>
</organism>
<keyword evidence="1" id="KW-1133">Transmembrane helix</keyword>
<evidence type="ECO:0000256" key="1">
    <source>
        <dbReference type="SAM" id="Phobius"/>
    </source>
</evidence>
<proteinExistence type="predicted"/>
<dbReference type="AlphaFoldDB" id="A0A2U3LDG9"/>
<dbReference type="Pfam" id="PF07811">
    <property type="entry name" value="TadE"/>
    <property type="match status" value="1"/>
</dbReference>
<dbReference type="InterPro" id="IPR012495">
    <property type="entry name" value="TadE-like_dom"/>
</dbReference>
<dbReference type="OrthoDB" id="36339at57723"/>
<dbReference type="EMBL" id="OMOD01000196">
    <property type="protein sequence ID" value="SPF49974.1"/>
    <property type="molecule type" value="Genomic_DNA"/>
</dbReference>
<keyword evidence="1" id="KW-0812">Transmembrane</keyword>
<protein>
    <recommendedName>
        <fullName evidence="2">TadE-like domain-containing protein</fullName>
    </recommendedName>
</protein>
<feature type="domain" description="TadE-like" evidence="2">
    <location>
        <begin position="24"/>
        <end position="64"/>
    </location>
</feature>
<feature type="transmembrane region" description="Helical" evidence="1">
    <location>
        <begin position="21"/>
        <end position="43"/>
    </location>
</feature>
<evidence type="ECO:0000313" key="4">
    <source>
        <dbReference type="Proteomes" id="UP000238701"/>
    </source>
</evidence>
<reference evidence="4" key="1">
    <citation type="submission" date="2018-02" db="EMBL/GenBank/DDBJ databases">
        <authorList>
            <person name="Hausmann B."/>
        </authorList>
    </citation>
    <scope>NUCLEOTIDE SEQUENCE [LARGE SCALE GENOMIC DNA]</scope>
    <source>
        <strain evidence="4">Peat soil MAG SbA1</strain>
    </source>
</reference>